<dbReference type="OrthoDB" id="114026at2"/>
<protein>
    <submittedName>
        <fullName evidence="1">DUF1287 domain containing protein</fullName>
    </submittedName>
</protein>
<dbReference type="Gene3D" id="3.90.1720.10">
    <property type="entry name" value="endopeptidase domain like (from Nostoc punctiforme)"/>
    <property type="match status" value="1"/>
</dbReference>
<gene>
    <name evidence="1" type="ORF">NU09_0102</name>
</gene>
<reference evidence="1 2" key="1">
    <citation type="submission" date="2014-12" db="EMBL/GenBank/DDBJ databases">
        <title>Genome sequence of Flavobacterium beibuense RSKm HC5.</title>
        <authorList>
            <person name="Kim J.F."/>
            <person name="Song J.Y."/>
            <person name="Kwak M.-J."/>
            <person name="Lee S.-W."/>
        </authorList>
    </citation>
    <scope>NUCLEOTIDE SEQUENCE [LARGE SCALE GENOMIC DNA]</scope>
    <source>
        <strain evidence="1 2">RSKm HC5</strain>
    </source>
</reference>
<proteinExistence type="predicted"/>
<keyword evidence="2" id="KW-1185">Reference proteome</keyword>
<evidence type="ECO:0000313" key="2">
    <source>
        <dbReference type="Proteomes" id="UP000289775"/>
    </source>
</evidence>
<sequence>MKQLLLLFLIGSVLKADVQKDFYIQLSDAALTLTKDAVRYEPKYVKIKYPNGDVPAHTGVCTDVVIRAYRKLGIDLQKEVHEDMKANFAKYPKIWGLKSTDTNIDHRRVPNLQTFFTRKGEKLAVTQKGSDYKPGDIVTWMLNDRLPHIGIVVNKKGKSGNYMIVHNIGSGQNLDDCLFDYSISGHYRYKKEGH</sequence>
<dbReference type="RefSeq" id="WP_129749293.1">
    <property type="nucleotide sequence ID" value="NZ_JUIW01000001.1"/>
</dbReference>
<evidence type="ECO:0000313" key="1">
    <source>
        <dbReference type="EMBL" id="RYJ45510.1"/>
    </source>
</evidence>
<dbReference type="InterPro" id="IPR009706">
    <property type="entry name" value="DUF1287"/>
</dbReference>
<name>A0A444WI23_9FLAO</name>
<dbReference type="EMBL" id="JUIW01000001">
    <property type="protein sequence ID" value="RYJ45510.1"/>
    <property type="molecule type" value="Genomic_DNA"/>
</dbReference>
<organism evidence="1 2">
    <name type="scientific">Flavobacterium beibuense</name>
    <dbReference type="NCBI Taxonomy" id="657326"/>
    <lineage>
        <taxon>Bacteria</taxon>
        <taxon>Pseudomonadati</taxon>
        <taxon>Bacteroidota</taxon>
        <taxon>Flavobacteriia</taxon>
        <taxon>Flavobacteriales</taxon>
        <taxon>Flavobacteriaceae</taxon>
        <taxon>Flavobacterium</taxon>
    </lineage>
</organism>
<dbReference type="Proteomes" id="UP000289775">
    <property type="component" value="Unassembled WGS sequence"/>
</dbReference>
<dbReference type="AlphaFoldDB" id="A0A444WI23"/>
<dbReference type="Pfam" id="PF06940">
    <property type="entry name" value="DUF1287"/>
    <property type="match status" value="1"/>
</dbReference>
<accession>A0A444WI23</accession>
<dbReference type="PIRSF" id="PIRSF011444">
    <property type="entry name" value="DUF1287"/>
    <property type="match status" value="1"/>
</dbReference>
<comment type="caution">
    <text evidence="1">The sequence shown here is derived from an EMBL/GenBank/DDBJ whole genome shotgun (WGS) entry which is preliminary data.</text>
</comment>